<reference evidence="1 2" key="1">
    <citation type="journal article" date="2016" name="Nat. Commun.">
        <title>Thousands of microbial genomes shed light on interconnected biogeochemical processes in an aquifer system.</title>
        <authorList>
            <person name="Anantharaman K."/>
            <person name="Brown C.T."/>
            <person name="Hug L.A."/>
            <person name="Sharon I."/>
            <person name="Castelle C.J."/>
            <person name="Probst A.J."/>
            <person name="Thomas B.C."/>
            <person name="Singh A."/>
            <person name="Wilkins M.J."/>
            <person name="Karaoz U."/>
            <person name="Brodie E.L."/>
            <person name="Williams K.H."/>
            <person name="Hubbard S.S."/>
            <person name="Banfield J.F."/>
        </authorList>
    </citation>
    <scope>NUCLEOTIDE SEQUENCE [LARGE SCALE GENOMIC DNA]</scope>
</reference>
<evidence type="ECO:0000313" key="1">
    <source>
        <dbReference type="EMBL" id="OGM97511.1"/>
    </source>
</evidence>
<protein>
    <submittedName>
        <fullName evidence="1">Uncharacterized protein</fullName>
    </submittedName>
</protein>
<dbReference type="EMBL" id="MGJA01000012">
    <property type="protein sequence ID" value="OGM97511.1"/>
    <property type="molecule type" value="Genomic_DNA"/>
</dbReference>
<comment type="caution">
    <text evidence="1">The sequence shown here is derived from an EMBL/GenBank/DDBJ whole genome shotgun (WGS) entry which is preliminary data.</text>
</comment>
<gene>
    <name evidence="1" type="ORF">A2735_02140</name>
</gene>
<proteinExistence type="predicted"/>
<dbReference type="Proteomes" id="UP000178520">
    <property type="component" value="Unassembled WGS sequence"/>
</dbReference>
<organism evidence="1 2">
    <name type="scientific">Candidatus Yanofskybacteria bacterium RIFCSPHIGHO2_01_FULL_41_21</name>
    <dbReference type="NCBI Taxonomy" id="1802660"/>
    <lineage>
        <taxon>Bacteria</taxon>
        <taxon>Candidatus Yanofskyibacteriota</taxon>
    </lineage>
</organism>
<dbReference type="AlphaFoldDB" id="A0A1F8E9D6"/>
<evidence type="ECO:0000313" key="2">
    <source>
        <dbReference type="Proteomes" id="UP000178520"/>
    </source>
</evidence>
<sequence length="211" mass="24726">MVVIGVLAIIACFLLSMIWTENRHNRKYAEEKKKHDEDVTDIFVKIGDQFAHHGFVFEHKFKGGEHSGRTLRTDPGVVISFSSSIRGCYRVDFQRNDSDDDISPSIREARDTTHSEIVERLTDPSTNFKHWFIKDIFELKRTGIEQVVTDLVGLQQKYDEIWSDLEACRIQERLAGFLNLYEREYDRYMQAIYLTIDRHFPTEKKETKTAS</sequence>
<accession>A0A1F8E9D6</accession>
<dbReference type="STRING" id="1802660.A2735_02140"/>
<name>A0A1F8E9D6_9BACT</name>